<keyword evidence="4" id="KW-0805">Transcription regulation</keyword>
<dbReference type="EMBL" id="UINC01000361">
    <property type="protein sequence ID" value="SUZ53985.1"/>
    <property type="molecule type" value="Genomic_DNA"/>
</dbReference>
<dbReference type="SUPFAM" id="SSF48013">
    <property type="entry name" value="NusB-like"/>
    <property type="match status" value="1"/>
</dbReference>
<dbReference type="Gene3D" id="1.10.940.10">
    <property type="entry name" value="NusB-like"/>
    <property type="match status" value="1"/>
</dbReference>
<dbReference type="GO" id="GO:0003723">
    <property type="term" value="F:RNA binding"/>
    <property type="evidence" value="ECO:0007669"/>
    <property type="project" value="UniProtKB-KW"/>
</dbReference>
<dbReference type="GO" id="GO:0005829">
    <property type="term" value="C:cytosol"/>
    <property type="evidence" value="ECO:0007669"/>
    <property type="project" value="TreeGrafter"/>
</dbReference>
<evidence type="ECO:0000259" key="6">
    <source>
        <dbReference type="Pfam" id="PF01029"/>
    </source>
</evidence>
<evidence type="ECO:0000256" key="4">
    <source>
        <dbReference type="ARBA" id="ARBA00023015"/>
    </source>
</evidence>
<dbReference type="PANTHER" id="PTHR11078:SF3">
    <property type="entry name" value="ANTITERMINATION NUSB DOMAIN-CONTAINING PROTEIN"/>
    <property type="match status" value="1"/>
</dbReference>
<dbReference type="PANTHER" id="PTHR11078">
    <property type="entry name" value="N UTILIZATION SUBSTANCE PROTEIN B-RELATED"/>
    <property type="match status" value="1"/>
</dbReference>
<name>A0A381NHF2_9ZZZZ</name>
<evidence type="ECO:0000256" key="1">
    <source>
        <dbReference type="ARBA" id="ARBA00005952"/>
    </source>
</evidence>
<dbReference type="AlphaFoldDB" id="A0A381NHF2"/>
<evidence type="ECO:0000256" key="5">
    <source>
        <dbReference type="ARBA" id="ARBA00023163"/>
    </source>
</evidence>
<proteinExistence type="inferred from homology"/>
<comment type="similarity">
    <text evidence="1">Belongs to the NusB family.</text>
</comment>
<dbReference type="Pfam" id="PF01029">
    <property type="entry name" value="NusB"/>
    <property type="match status" value="1"/>
</dbReference>
<dbReference type="InterPro" id="IPR006027">
    <property type="entry name" value="NusB_RsmB_TIM44"/>
</dbReference>
<reference evidence="7" key="1">
    <citation type="submission" date="2018-05" db="EMBL/GenBank/DDBJ databases">
        <authorList>
            <person name="Lanie J.A."/>
            <person name="Ng W.-L."/>
            <person name="Kazmierczak K.M."/>
            <person name="Andrzejewski T.M."/>
            <person name="Davidsen T.M."/>
            <person name="Wayne K.J."/>
            <person name="Tettelin H."/>
            <person name="Glass J.I."/>
            <person name="Rusch D."/>
            <person name="Podicherti R."/>
            <person name="Tsui H.-C.T."/>
            <person name="Winkler M.E."/>
        </authorList>
    </citation>
    <scope>NUCLEOTIDE SEQUENCE</scope>
</reference>
<evidence type="ECO:0000256" key="2">
    <source>
        <dbReference type="ARBA" id="ARBA00022814"/>
    </source>
</evidence>
<sequence length="130" mass="13852">MALGLLYSAEAHNADPRELLAAQPVPPGDYAGLLVKGVAEHLEQIDALIDRYAEGWKADRMPAVDRALARLAVFELGHVPSVPTAAVLSEAVELVGDYSTDRSSRFVNGLLSRIAEELRPDAASHPDPGA</sequence>
<keyword evidence="2" id="KW-0889">Transcription antitermination</keyword>
<dbReference type="GO" id="GO:0006353">
    <property type="term" value="P:DNA-templated transcription termination"/>
    <property type="evidence" value="ECO:0007669"/>
    <property type="project" value="InterPro"/>
</dbReference>
<keyword evidence="5" id="KW-0804">Transcription</keyword>
<feature type="domain" description="NusB/RsmB/TIM44" evidence="6">
    <location>
        <begin position="28"/>
        <end position="115"/>
    </location>
</feature>
<dbReference type="InterPro" id="IPR011605">
    <property type="entry name" value="NusB_fam"/>
</dbReference>
<accession>A0A381NHF2</accession>
<protein>
    <recommendedName>
        <fullName evidence="6">NusB/RsmB/TIM44 domain-containing protein</fullName>
    </recommendedName>
</protein>
<evidence type="ECO:0000313" key="7">
    <source>
        <dbReference type="EMBL" id="SUZ53985.1"/>
    </source>
</evidence>
<dbReference type="InterPro" id="IPR035926">
    <property type="entry name" value="NusB-like_sf"/>
</dbReference>
<evidence type="ECO:0000256" key="3">
    <source>
        <dbReference type="ARBA" id="ARBA00022884"/>
    </source>
</evidence>
<dbReference type="GO" id="GO:0031564">
    <property type="term" value="P:transcription antitermination"/>
    <property type="evidence" value="ECO:0007669"/>
    <property type="project" value="UniProtKB-KW"/>
</dbReference>
<keyword evidence="3" id="KW-0694">RNA-binding</keyword>
<dbReference type="NCBIfam" id="TIGR01951">
    <property type="entry name" value="nusB"/>
    <property type="match status" value="1"/>
</dbReference>
<organism evidence="7">
    <name type="scientific">marine metagenome</name>
    <dbReference type="NCBI Taxonomy" id="408172"/>
    <lineage>
        <taxon>unclassified sequences</taxon>
        <taxon>metagenomes</taxon>
        <taxon>ecological metagenomes</taxon>
    </lineage>
</organism>
<gene>
    <name evidence="7" type="ORF">METZ01_LOCUS6839</name>
</gene>